<evidence type="ECO:0000313" key="14">
    <source>
        <dbReference type="EMBL" id="ESO11012.1"/>
    </source>
</evidence>
<evidence type="ECO:0000256" key="9">
    <source>
        <dbReference type="ARBA" id="ARBA00023286"/>
    </source>
</evidence>
<protein>
    <recommendedName>
        <fullName evidence="17">Ionotropic glutamate receptor L-glutamate and glycine-binding domain-containing protein</fullName>
    </recommendedName>
</protein>
<dbReference type="eggNOG" id="KOG1052">
    <property type="taxonomic scope" value="Eukaryota"/>
</dbReference>
<keyword evidence="9" id="KW-1071">Ligand-gated ion channel</keyword>
<evidence type="ECO:0000256" key="8">
    <source>
        <dbReference type="ARBA" id="ARBA00023180"/>
    </source>
</evidence>
<dbReference type="GO" id="GO:0015276">
    <property type="term" value="F:ligand-gated monoatomic ion channel activity"/>
    <property type="evidence" value="ECO:0007669"/>
    <property type="project" value="InterPro"/>
</dbReference>
<keyword evidence="8" id="KW-0325">Glycoprotein</keyword>
<evidence type="ECO:0000256" key="2">
    <source>
        <dbReference type="ARBA" id="ARBA00022448"/>
    </source>
</evidence>
<dbReference type="RefSeq" id="XP_009011281.1">
    <property type="nucleotide sequence ID" value="XM_009013033.1"/>
</dbReference>
<reference evidence="15" key="3">
    <citation type="submission" date="2015-06" db="UniProtKB">
        <authorList>
            <consortium name="EnsemblMetazoa"/>
        </authorList>
    </citation>
    <scope>IDENTIFICATION</scope>
</reference>
<accession>T1G0X4</accession>
<dbReference type="FunFam" id="3.40.190.10:FF:000024">
    <property type="entry name" value="Glutamate receptor, ionotropic, delta 1"/>
    <property type="match status" value="1"/>
</dbReference>
<evidence type="ECO:0000256" key="11">
    <source>
        <dbReference type="SAM" id="MobiDB-lite"/>
    </source>
</evidence>
<evidence type="ECO:0008006" key="17">
    <source>
        <dbReference type="Google" id="ProtNLM"/>
    </source>
</evidence>
<feature type="region of interest" description="Disordered" evidence="11">
    <location>
        <begin position="1"/>
        <end position="27"/>
    </location>
</feature>
<keyword evidence="7" id="KW-0675">Receptor</keyword>
<evidence type="ECO:0000256" key="7">
    <source>
        <dbReference type="ARBA" id="ARBA00023170"/>
    </source>
</evidence>
<dbReference type="PANTHER" id="PTHR18966">
    <property type="entry name" value="IONOTROPIC GLUTAMATE RECEPTOR"/>
    <property type="match status" value="1"/>
</dbReference>
<dbReference type="AlphaFoldDB" id="T1G0X4"/>
<dbReference type="InterPro" id="IPR015683">
    <property type="entry name" value="Ionotropic_Glu_rcpt"/>
</dbReference>
<dbReference type="EMBL" id="AMQM01002805">
    <property type="status" value="NOT_ANNOTATED_CDS"/>
    <property type="molecule type" value="Genomic_DNA"/>
</dbReference>
<dbReference type="HOGENOM" id="CLU_069973_0_0_1"/>
<dbReference type="KEGG" id="hro:HELRODRAFT_72217"/>
<dbReference type="Pfam" id="PF10613">
    <property type="entry name" value="Lig_chan-Glu_bd"/>
    <property type="match status" value="1"/>
</dbReference>
<evidence type="ECO:0000313" key="16">
    <source>
        <dbReference type="Proteomes" id="UP000015101"/>
    </source>
</evidence>
<feature type="compositionally biased region" description="Low complexity" evidence="11">
    <location>
        <begin position="1"/>
        <end position="24"/>
    </location>
</feature>
<keyword evidence="16" id="KW-1185">Reference proteome</keyword>
<dbReference type="OMA" id="YHERYAF"/>
<keyword evidence="3" id="KW-0812">Transmembrane</keyword>
<dbReference type="OrthoDB" id="9997229at2759"/>
<keyword evidence="10" id="KW-0407">Ion channel</keyword>
<dbReference type="GO" id="GO:0016020">
    <property type="term" value="C:membrane"/>
    <property type="evidence" value="ECO:0007669"/>
    <property type="project" value="UniProtKB-SubCell"/>
</dbReference>
<dbReference type="CDD" id="cd13685">
    <property type="entry name" value="PBP2_iGluR_non_NMDA_like"/>
    <property type="match status" value="1"/>
</dbReference>
<evidence type="ECO:0000256" key="4">
    <source>
        <dbReference type="ARBA" id="ARBA00022989"/>
    </source>
</evidence>
<evidence type="ECO:0000313" key="15">
    <source>
        <dbReference type="EnsemblMetazoa" id="HelroP72217"/>
    </source>
</evidence>
<feature type="domain" description="Ionotropic glutamate receptor C-terminal" evidence="12">
    <location>
        <begin position="14"/>
        <end position="259"/>
    </location>
</feature>
<keyword evidence="4" id="KW-1133">Transmembrane helix</keyword>
<gene>
    <name evidence="15" type="primary">20214722</name>
    <name evidence="14" type="ORF">HELRODRAFT_72217</name>
</gene>
<feature type="domain" description="Ionotropic glutamate receptor L-glutamate and glycine-binding" evidence="13">
    <location>
        <begin position="23"/>
        <end position="83"/>
    </location>
</feature>
<evidence type="ECO:0000256" key="5">
    <source>
        <dbReference type="ARBA" id="ARBA00023065"/>
    </source>
</evidence>
<comment type="subcellular location">
    <subcellularLocation>
        <location evidence="1">Membrane</location>
        <topology evidence="1">Multi-pass membrane protein</topology>
    </subcellularLocation>
</comment>
<organism evidence="15 16">
    <name type="scientific">Helobdella robusta</name>
    <name type="common">Californian leech</name>
    <dbReference type="NCBI Taxonomy" id="6412"/>
    <lineage>
        <taxon>Eukaryota</taxon>
        <taxon>Metazoa</taxon>
        <taxon>Spiralia</taxon>
        <taxon>Lophotrochozoa</taxon>
        <taxon>Annelida</taxon>
        <taxon>Clitellata</taxon>
        <taxon>Hirudinea</taxon>
        <taxon>Rhynchobdellida</taxon>
        <taxon>Glossiphoniidae</taxon>
        <taxon>Helobdella</taxon>
    </lineage>
</organism>
<keyword evidence="6" id="KW-0472">Membrane</keyword>
<dbReference type="GeneID" id="20214722"/>
<evidence type="ECO:0000256" key="1">
    <source>
        <dbReference type="ARBA" id="ARBA00004141"/>
    </source>
</evidence>
<dbReference type="EMBL" id="KB095858">
    <property type="protein sequence ID" value="ESO11012.1"/>
    <property type="molecule type" value="Genomic_DNA"/>
</dbReference>
<evidence type="ECO:0000259" key="12">
    <source>
        <dbReference type="SMART" id="SM00079"/>
    </source>
</evidence>
<name>T1G0X4_HELRO</name>
<reference evidence="16" key="1">
    <citation type="submission" date="2012-12" db="EMBL/GenBank/DDBJ databases">
        <authorList>
            <person name="Hellsten U."/>
            <person name="Grimwood J."/>
            <person name="Chapman J.A."/>
            <person name="Shapiro H."/>
            <person name="Aerts A."/>
            <person name="Otillar R.P."/>
            <person name="Terry A.Y."/>
            <person name="Boore J.L."/>
            <person name="Simakov O."/>
            <person name="Marletaz F."/>
            <person name="Cho S.-J."/>
            <person name="Edsinger-Gonzales E."/>
            <person name="Havlak P."/>
            <person name="Kuo D.-H."/>
            <person name="Larsson T."/>
            <person name="Lv J."/>
            <person name="Arendt D."/>
            <person name="Savage R."/>
            <person name="Osoegawa K."/>
            <person name="de Jong P."/>
            <person name="Lindberg D.R."/>
            <person name="Seaver E.C."/>
            <person name="Weisblat D.A."/>
            <person name="Putnam N.H."/>
            <person name="Grigoriev I.V."/>
            <person name="Rokhsar D.S."/>
        </authorList>
    </citation>
    <scope>NUCLEOTIDE SEQUENCE</scope>
</reference>
<evidence type="ECO:0000256" key="6">
    <source>
        <dbReference type="ARBA" id="ARBA00023136"/>
    </source>
</evidence>
<evidence type="ECO:0000256" key="3">
    <source>
        <dbReference type="ARBA" id="ARBA00022692"/>
    </source>
</evidence>
<dbReference type="SMART" id="SM00918">
    <property type="entry name" value="Lig_chan-Glu_bd"/>
    <property type="match status" value="1"/>
</dbReference>
<dbReference type="InterPro" id="IPR001320">
    <property type="entry name" value="Iontro_rcpt_C"/>
</dbReference>
<dbReference type="Proteomes" id="UP000015101">
    <property type="component" value="Unassembled WGS sequence"/>
</dbReference>
<evidence type="ECO:0000256" key="10">
    <source>
        <dbReference type="ARBA" id="ARBA00023303"/>
    </source>
</evidence>
<dbReference type="EnsemblMetazoa" id="HelroT72217">
    <property type="protein sequence ID" value="HelroP72217"/>
    <property type="gene ID" value="HelroG72217"/>
</dbReference>
<keyword evidence="2" id="KW-0813">Transport</keyword>
<proteinExistence type="predicted"/>
<keyword evidence="5" id="KW-0406">Ion transport</keyword>
<dbReference type="eggNOG" id="KOG1054">
    <property type="taxonomic scope" value="Eukaryota"/>
</dbReference>
<sequence>MIDDYSPSPLSSSSFLPSSSKTSLNFQKNKTGKPRFYGYLPEMLQTMSEQMNFRYDYHLVADGSYGLVNGNGSWNGMIGELIRGEADIAVAPLLVIDNRKPYVDFTLPFLNCQTSILIRKNFKLKTIEDLLSQSDLKFGTIRRGVIPRSCKRSNDTTMKILWKRIQRHAPEVMTSTNEEGIEMVRRSKFAFLLPDVIGEYISGQKPCDLINIGPLPLAPKGFGFALPKHSPYLSAFNRVIRNLKKSGYLDRLKAKWWTPECLSDKFVTDSRLKSRSGKSGNALLRSGRPIIFGSSGVSSVFLAKSKWLLMDYCFNTIYLMTLFDLFKNYC</sequence>
<evidence type="ECO:0000259" key="13">
    <source>
        <dbReference type="SMART" id="SM00918"/>
    </source>
</evidence>
<reference evidence="14 16" key="2">
    <citation type="journal article" date="2013" name="Nature">
        <title>Insights into bilaterian evolution from three spiralian genomes.</title>
        <authorList>
            <person name="Simakov O."/>
            <person name="Marletaz F."/>
            <person name="Cho S.J."/>
            <person name="Edsinger-Gonzales E."/>
            <person name="Havlak P."/>
            <person name="Hellsten U."/>
            <person name="Kuo D.H."/>
            <person name="Larsson T."/>
            <person name="Lv J."/>
            <person name="Arendt D."/>
            <person name="Savage R."/>
            <person name="Osoegawa K."/>
            <person name="de Jong P."/>
            <person name="Grimwood J."/>
            <person name="Chapman J.A."/>
            <person name="Shapiro H."/>
            <person name="Aerts A."/>
            <person name="Otillar R.P."/>
            <person name="Terry A.Y."/>
            <person name="Boore J.L."/>
            <person name="Grigoriev I.V."/>
            <person name="Lindberg D.R."/>
            <person name="Seaver E.C."/>
            <person name="Weisblat D.A."/>
            <person name="Putnam N.H."/>
            <person name="Rokhsar D.S."/>
        </authorList>
    </citation>
    <scope>NUCLEOTIDE SEQUENCE</scope>
</reference>
<dbReference type="InterPro" id="IPR019594">
    <property type="entry name" value="Glu/Gly-bd"/>
</dbReference>
<dbReference type="Gene3D" id="3.40.190.10">
    <property type="entry name" value="Periplasmic binding protein-like II"/>
    <property type="match status" value="2"/>
</dbReference>
<dbReference type="SUPFAM" id="SSF53850">
    <property type="entry name" value="Periplasmic binding protein-like II"/>
    <property type="match status" value="1"/>
</dbReference>
<dbReference type="CTD" id="20214722"/>
<dbReference type="SMART" id="SM00079">
    <property type="entry name" value="PBPe"/>
    <property type="match status" value="1"/>
</dbReference>
<dbReference type="InParanoid" id="T1G0X4"/>